<dbReference type="AlphaFoldDB" id="A0A9N9JM61"/>
<keyword evidence="2" id="KW-1185">Reference proteome</keyword>
<dbReference type="EMBL" id="CAJVPZ010056510">
    <property type="protein sequence ID" value="CAG8785792.1"/>
    <property type="molecule type" value="Genomic_DNA"/>
</dbReference>
<evidence type="ECO:0000313" key="1">
    <source>
        <dbReference type="EMBL" id="CAG8785792.1"/>
    </source>
</evidence>
<accession>A0A9N9JM61</accession>
<reference evidence="1" key="1">
    <citation type="submission" date="2021-06" db="EMBL/GenBank/DDBJ databases">
        <authorList>
            <person name="Kallberg Y."/>
            <person name="Tangrot J."/>
            <person name="Rosling A."/>
        </authorList>
    </citation>
    <scope>NUCLEOTIDE SEQUENCE</scope>
    <source>
        <strain evidence="1">IN212</strain>
    </source>
</reference>
<name>A0A9N9JM61_9GLOM</name>
<proteinExistence type="predicted"/>
<dbReference type="OrthoDB" id="2425070at2759"/>
<feature type="non-terminal residue" evidence="1">
    <location>
        <position position="1"/>
    </location>
</feature>
<dbReference type="Proteomes" id="UP000789396">
    <property type="component" value="Unassembled WGS sequence"/>
</dbReference>
<evidence type="ECO:0000313" key="2">
    <source>
        <dbReference type="Proteomes" id="UP000789396"/>
    </source>
</evidence>
<protein>
    <submittedName>
        <fullName evidence="1">7747_t:CDS:1</fullName>
    </submittedName>
</protein>
<sequence>LWNEVKIFSEEMLYEQVFVPRSFEDKEIELKNENIKIKTEKAREMCSNSSSITWKRTYIEYRPSFMEGLELDAFFPCHRIALE</sequence>
<organism evidence="1 2">
    <name type="scientific">Racocetra fulgida</name>
    <dbReference type="NCBI Taxonomy" id="60492"/>
    <lineage>
        <taxon>Eukaryota</taxon>
        <taxon>Fungi</taxon>
        <taxon>Fungi incertae sedis</taxon>
        <taxon>Mucoromycota</taxon>
        <taxon>Glomeromycotina</taxon>
        <taxon>Glomeromycetes</taxon>
        <taxon>Diversisporales</taxon>
        <taxon>Gigasporaceae</taxon>
        <taxon>Racocetra</taxon>
    </lineage>
</organism>
<gene>
    <name evidence="1" type="ORF">RFULGI_LOCUS16240</name>
</gene>
<comment type="caution">
    <text evidence="1">The sequence shown here is derived from an EMBL/GenBank/DDBJ whole genome shotgun (WGS) entry which is preliminary data.</text>
</comment>
<feature type="non-terminal residue" evidence="1">
    <location>
        <position position="83"/>
    </location>
</feature>